<evidence type="ECO:0000256" key="1">
    <source>
        <dbReference type="SAM" id="Phobius"/>
    </source>
</evidence>
<dbReference type="GO" id="GO:0071555">
    <property type="term" value="P:cell wall organization"/>
    <property type="evidence" value="ECO:0007669"/>
    <property type="project" value="TreeGrafter"/>
</dbReference>
<proteinExistence type="predicted"/>
<dbReference type="PANTHER" id="PTHR30627">
    <property type="entry name" value="PEPTIDOGLYCAN D,D-TRANSPEPTIDASE"/>
    <property type="match status" value="1"/>
</dbReference>
<gene>
    <name evidence="3" type="ORF">HXX08_02850</name>
    <name evidence="4" type="ORF">OZ401_002489</name>
</gene>
<feature type="transmembrane region" description="Helical" evidence="1">
    <location>
        <begin position="40"/>
        <end position="60"/>
    </location>
</feature>
<organism evidence="3 5">
    <name type="scientific">Candidatus Chlorohelix allophototropha</name>
    <dbReference type="NCBI Taxonomy" id="3003348"/>
    <lineage>
        <taxon>Bacteria</taxon>
        <taxon>Bacillati</taxon>
        <taxon>Chloroflexota</taxon>
        <taxon>Chloroflexia</taxon>
        <taxon>Candidatus Chloroheliales</taxon>
        <taxon>Candidatus Chloroheliaceae</taxon>
        <taxon>Candidatus Chlorohelix</taxon>
    </lineage>
</organism>
<dbReference type="GO" id="GO:0005886">
    <property type="term" value="C:plasma membrane"/>
    <property type="evidence" value="ECO:0007669"/>
    <property type="project" value="TreeGrafter"/>
</dbReference>
<keyword evidence="1" id="KW-0472">Membrane</keyword>
<evidence type="ECO:0000259" key="2">
    <source>
        <dbReference type="Pfam" id="PF00905"/>
    </source>
</evidence>
<reference evidence="4" key="2">
    <citation type="journal article" date="2024" name="Nature">
        <title>Anoxygenic phototroph of the Chloroflexota uses a type I reaction centre.</title>
        <authorList>
            <person name="Tsuji J.M."/>
            <person name="Shaw N.A."/>
            <person name="Nagashima S."/>
            <person name="Venkiteswaran J.J."/>
            <person name="Schiff S.L."/>
            <person name="Watanabe T."/>
            <person name="Fukui M."/>
            <person name="Hanada S."/>
            <person name="Tank M."/>
            <person name="Neufeld J.D."/>
        </authorList>
    </citation>
    <scope>NUCLEOTIDE SEQUENCE</scope>
    <source>
        <strain evidence="4">L227-S17</strain>
    </source>
</reference>
<dbReference type="RefSeq" id="WP_341468570.1">
    <property type="nucleotide sequence ID" value="NZ_CP128399.1"/>
</dbReference>
<dbReference type="InterPro" id="IPR012338">
    <property type="entry name" value="Beta-lactam/transpept-like"/>
</dbReference>
<reference evidence="3 5" key="1">
    <citation type="submission" date="2020-06" db="EMBL/GenBank/DDBJ databases">
        <title>Anoxygenic phototrophic Chloroflexota member uses a Type I reaction center.</title>
        <authorList>
            <person name="Tsuji J.M."/>
            <person name="Shaw N.A."/>
            <person name="Nagashima S."/>
            <person name="Venkiteswaran J."/>
            <person name="Schiff S.L."/>
            <person name="Hanada S."/>
            <person name="Tank M."/>
            <person name="Neufeld J.D."/>
        </authorList>
    </citation>
    <scope>NUCLEOTIDE SEQUENCE [LARGE SCALE GENOMIC DNA]</scope>
    <source>
        <strain evidence="3">L227-S17</strain>
    </source>
</reference>
<protein>
    <recommendedName>
        <fullName evidence="2">Penicillin-binding protein transpeptidase domain-containing protein</fullName>
    </recommendedName>
</protein>
<feature type="transmembrane region" description="Helical" evidence="1">
    <location>
        <begin position="81"/>
        <end position="97"/>
    </location>
</feature>
<dbReference type="SUPFAM" id="SSF56601">
    <property type="entry name" value="beta-lactamase/transpeptidase-like"/>
    <property type="match status" value="1"/>
</dbReference>
<dbReference type="EMBL" id="CP128399">
    <property type="protein sequence ID" value="WJW66676.1"/>
    <property type="molecule type" value="Genomic_DNA"/>
</dbReference>
<dbReference type="Gene3D" id="3.90.1310.10">
    <property type="entry name" value="Penicillin-binding protein 2a (Domain 2)"/>
    <property type="match status" value="1"/>
</dbReference>
<dbReference type="Pfam" id="PF00905">
    <property type="entry name" value="Transpeptidase"/>
    <property type="match status" value="1"/>
</dbReference>
<name>A0A8T7LV87_9CHLR</name>
<evidence type="ECO:0000313" key="3">
    <source>
        <dbReference type="EMBL" id="NWJ44793.1"/>
    </source>
</evidence>
<keyword evidence="1" id="KW-0812">Transmembrane</keyword>
<accession>A0A8T7LV87</accession>
<sequence length="578" mass="63397">MNPKTIRYLSLILAAGIIGFGLSFGFLFGPDWDANGRSDSVWLICMLVTGLLLLLAFWYGNAPIKKDASSQERIAHNTQRAMTFILAGFILLSFQLLRNQIVITDEISKPYFTPKNELVQDPRIIRQQLTVQRGTVRDTFGNPLVSIEVKDGVVRRTYLNPYISPLVGYYSPLQFGSSGLEASYDDYLSGRSGTNPFVALTRDLTHQPIVGNDLYLSIVPEYQELAQQQLGTQDGAIVLMDAKSGEILAMVGNPHFDPAQLAFDPTVADDLWDAQTKEIQKRWNALRDDPKKPLLTRPTQGLYIPGSTFKTLSLSALLDLGKATPDTLWKDEGKLTVDGAVFNDPNRPDKTRTDWTTTEGYIFSLNAVFGQIGLAIGGADELRYMERFGFNTAIPFDIPVEKSRPFLTTGFLDKRPAQASTGFGQGEILVTPLHWAMLAASFARDDGALPKPILVKEIRTREKVLVKATKPEAWLKPLLPETSKAVRDIMVKSATNGYVGLNGGGLPGSGAIVGGKTGTAEVNPQQGINNGWYIAWATKGDRAFSIAVVIDNKRGAEGLTDAMPKANTILKRVLSQVK</sequence>
<keyword evidence="6" id="KW-1185">Reference proteome</keyword>
<dbReference type="InterPro" id="IPR001460">
    <property type="entry name" value="PCN-bd_Tpept"/>
</dbReference>
<dbReference type="AlphaFoldDB" id="A0A8T7LV87"/>
<dbReference type="Proteomes" id="UP001431572">
    <property type="component" value="Chromosome 1"/>
</dbReference>
<evidence type="ECO:0000313" key="4">
    <source>
        <dbReference type="EMBL" id="WJW66676.1"/>
    </source>
</evidence>
<evidence type="ECO:0000313" key="6">
    <source>
        <dbReference type="Proteomes" id="UP001431572"/>
    </source>
</evidence>
<dbReference type="EMBL" id="JACATZ010000001">
    <property type="protein sequence ID" value="NWJ44793.1"/>
    <property type="molecule type" value="Genomic_DNA"/>
</dbReference>
<evidence type="ECO:0000313" key="5">
    <source>
        <dbReference type="Proteomes" id="UP000521676"/>
    </source>
</evidence>
<keyword evidence="1" id="KW-1133">Transmembrane helix</keyword>
<feature type="domain" description="Penicillin-binding protein transpeptidase" evidence="2">
    <location>
        <begin position="235"/>
        <end position="571"/>
    </location>
</feature>
<dbReference type="InterPro" id="IPR050515">
    <property type="entry name" value="Beta-lactam/transpept"/>
</dbReference>
<feature type="transmembrane region" description="Helical" evidence="1">
    <location>
        <begin position="7"/>
        <end position="28"/>
    </location>
</feature>
<dbReference type="GO" id="GO:0008658">
    <property type="term" value="F:penicillin binding"/>
    <property type="evidence" value="ECO:0007669"/>
    <property type="project" value="InterPro"/>
</dbReference>
<dbReference type="Proteomes" id="UP000521676">
    <property type="component" value="Unassembled WGS sequence"/>
</dbReference>
<dbReference type="Gene3D" id="3.40.710.10">
    <property type="entry name" value="DD-peptidase/beta-lactamase superfamily"/>
    <property type="match status" value="1"/>
</dbReference>